<reference evidence="2" key="1">
    <citation type="journal article" date="2020" name="G3 (Bethesda)">
        <title>High-Quality Assemblies for Three Invasive Social Wasps from the &lt;i&gt;Vespula&lt;/i&gt; Genus.</title>
        <authorList>
            <person name="Harrop T.W.R."/>
            <person name="Guhlin J."/>
            <person name="McLaughlin G.M."/>
            <person name="Permina E."/>
            <person name="Stockwell P."/>
            <person name="Gilligan J."/>
            <person name="Le Lec M.F."/>
            <person name="Gruber M.A.M."/>
            <person name="Quinn O."/>
            <person name="Lovegrove M."/>
            <person name="Duncan E.J."/>
            <person name="Remnant E.J."/>
            <person name="Van Eeckhoven J."/>
            <person name="Graham B."/>
            <person name="Knapp R.A."/>
            <person name="Langford K.W."/>
            <person name="Kronenberg Z."/>
            <person name="Press M.O."/>
            <person name="Eacker S.M."/>
            <person name="Wilson-Rankin E.E."/>
            <person name="Purcell J."/>
            <person name="Lester P.J."/>
            <person name="Dearden P.K."/>
        </authorList>
    </citation>
    <scope>NUCLEOTIDE SEQUENCE</scope>
    <source>
        <strain evidence="2">Marl-1</strain>
    </source>
</reference>
<dbReference type="InterPro" id="IPR036047">
    <property type="entry name" value="F-box-like_dom_sf"/>
</dbReference>
<dbReference type="GO" id="GO:0031398">
    <property type="term" value="P:positive regulation of protein ubiquitination"/>
    <property type="evidence" value="ECO:0007669"/>
    <property type="project" value="TreeGrafter"/>
</dbReference>
<keyword evidence="3" id="KW-1185">Reference proteome</keyword>
<protein>
    <recommendedName>
        <fullName evidence="1">F-box domain-containing protein</fullName>
    </recommendedName>
</protein>
<evidence type="ECO:0000313" key="2">
    <source>
        <dbReference type="EMBL" id="KAF7398767.1"/>
    </source>
</evidence>
<comment type="caution">
    <text evidence="2">The sequence shown here is derived from an EMBL/GenBank/DDBJ whole genome shotgun (WGS) entry which is preliminary data.</text>
</comment>
<feature type="domain" description="F-box" evidence="1">
    <location>
        <begin position="132"/>
        <end position="178"/>
    </location>
</feature>
<dbReference type="InterPro" id="IPR001810">
    <property type="entry name" value="F-box_dom"/>
</dbReference>
<dbReference type="EMBL" id="JACSEA010000006">
    <property type="protein sequence ID" value="KAF7398767.1"/>
    <property type="molecule type" value="Genomic_DNA"/>
</dbReference>
<dbReference type="Pfam" id="PF12937">
    <property type="entry name" value="F-box-like"/>
    <property type="match status" value="1"/>
</dbReference>
<dbReference type="SMART" id="SM00256">
    <property type="entry name" value="FBOX"/>
    <property type="match status" value="1"/>
</dbReference>
<dbReference type="CDD" id="cd22104">
    <property type="entry name" value="F-box_FBXO33"/>
    <property type="match status" value="1"/>
</dbReference>
<sequence>MQDFREESSGGVHTIQHNCRYGGAVGSYKLNAIPRSYFGLGIGFSYGRRTVEQRHLAELIETTVASEWLKMLHAGNGGEIRLDMLKHREESDTVEEATSRKCEGQLSSMKANSCSSCILPNRTIEMEQEDNNSCWNNLPSVILQEIFSYLPHENRIKASQVCKNWRYALFHPSFWRKITFVLKDEDSISWARFLADCFGLSVHEATIRCDIACHIVETSHLLKKLSCNRQLRKLFLEYSSSIFECPNWYMESETDSPTNSTSLMKSIVKIIETSNCLEALSLGYIEELATNANIILEPLLLHHAKHLTHLSLASVKDDPDHYDFIELEEYIFKSFIRLTVLTVDYDVVNDALLRALDSGTMETIVIHVHGWHNDYLGTSNAAWEYFVQKNPKCELRLNLIHSYIGVKVLDTEILRPSMPLTHLKVLFCEKFNTEVLHRLSNWYPHTLKSLIWIDSMDTTVNTPATDDPNEPDSPDPLVFVAWKCTKLVEMVFIGHKYYKENLLAIARLRGSTLKLLVFAESDIASDSESWHKTETITHEIQEIMGKHWAPLRNTELPTVVLNPFAGDSREVIMPLILRDEK</sequence>
<dbReference type="PANTHER" id="PTHR20933">
    <property type="entry name" value="F-BOX ONLY PROTEIN 33"/>
    <property type="match status" value="1"/>
</dbReference>
<name>A0A834K2B5_VESVU</name>
<dbReference type="InterPro" id="IPR032675">
    <property type="entry name" value="LRR_dom_sf"/>
</dbReference>
<dbReference type="SUPFAM" id="SSF81383">
    <property type="entry name" value="F-box domain"/>
    <property type="match status" value="1"/>
</dbReference>
<accession>A0A834K2B5</accession>
<proteinExistence type="predicted"/>
<organism evidence="2 3">
    <name type="scientific">Vespula vulgaris</name>
    <name type="common">Yellow jacket</name>
    <name type="synonym">Wasp</name>
    <dbReference type="NCBI Taxonomy" id="7454"/>
    <lineage>
        <taxon>Eukaryota</taxon>
        <taxon>Metazoa</taxon>
        <taxon>Ecdysozoa</taxon>
        <taxon>Arthropoda</taxon>
        <taxon>Hexapoda</taxon>
        <taxon>Insecta</taxon>
        <taxon>Pterygota</taxon>
        <taxon>Neoptera</taxon>
        <taxon>Endopterygota</taxon>
        <taxon>Hymenoptera</taxon>
        <taxon>Apocrita</taxon>
        <taxon>Aculeata</taxon>
        <taxon>Vespoidea</taxon>
        <taxon>Vespidae</taxon>
        <taxon>Vespinae</taxon>
        <taxon>Vespula</taxon>
    </lineage>
</organism>
<dbReference type="PANTHER" id="PTHR20933:SF3">
    <property type="entry name" value="F-BOX ONLY PROTEIN 33"/>
    <property type="match status" value="1"/>
</dbReference>
<gene>
    <name evidence="2" type="ORF">HZH66_006664</name>
</gene>
<evidence type="ECO:0000259" key="1">
    <source>
        <dbReference type="PROSITE" id="PS50181"/>
    </source>
</evidence>
<dbReference type="AlphaFoldDB" id="A0A834K2B5"/>
<dbReference type="Gene3D" id="3.80.10.10">
    <property type="entry name" value="Ribonuclease Inhibitor"/>
    <property type="match status" value="1"/>
</dbReference>
<dbReference type="FunFam" id="1.20.1280.50:FF:000005">
    <property type="entry name" value="F-box/LRR-repeat protein 3 isoform X1"/>
    <property type="match status" value="1"/>
</dbReference>
<dbReference type="Proteomes" id="UP000614350">
    <property type="component" value="Unassembled WGS sequence"/>
</dbReference>
<dbReference type="Gene3D" id="1.20.1280.50">
    <property type="match status" value="1"/>
</dbReference>
<evidence type="ECO:0000313" key="3">
    <source>
        <dbReference type="Proteomes" id="UP000614350"/>
    </source>
</evidence>
<dbReference type="PROSITE" id="PS50181">
    <property type="entry name" value="FBOX"/>
    <property type="match status" value="1"/>
</dbReference>